<dbReference type="AlphaFoldDB" id="A0A1Y1JQ45"/>
<proteinExistence type="predicted"/>
<dbReference type="InterPro" id="IPR008780">
    <property type="entry name" value="Plasmodium_Vir"/>
</dbReference>
<accession>A0A1Y1JQ45</accession>
<keyword evidence="1" id="KW-0812">Transmembrane</keyword>
<keyword evidence="3" id="KW-1185">Reference proteome</keyword>
<name>A0A1Y1JQ45_PLAGO</name>
<dbReference type="OrthoDB" id="382545at2759"/>
<sequence>MTNEIYKIAKEFLKYENIMNNSDSTGSSLNEDNFIGITNENFPGFSNNVKTICNKFDKYTTTIQTSHYTTMLNNSSCLYLYYWIYYYNNNNQRNIEEVKKLYGELINADSTSHKEICKNYVVTTITEDIMLKLKHLHDMYTKLNSIQNNSSFQCRDKCKCANECAQLYMEYKNPCESNSYSDFCNELINVRETYNTLNKTQCFDQLTYKMLPLFQKSNMAVSIVITIIVIFLITLTLFIMHKFTPYNSCFQGTLRRKRNKWNNIDKDYNIFQSYKNVSSPAMKSRHHILYHKF</sequence>
<dbReference type="RefSeq" id="XP_028547128.1">
    <property type="nucleotide sequence ID" value="XM_028691327.1"/>
</dbReference>
<dbReference type="GeneID" id="39745347"/>
<dbReference type="Pfam" id="PF05795">
    <property type="entry name" value="Plasmodium_Vir"/>
    <property type="match status" value="1"/>
</dbReference>
<protein>
    <submittedName>
        <fullName evidence="2">Variable surface protein</fullName>
    </submittedName>
</protein>
<organism evidence="2 3">
    <name type="scientific">Plasmodium gonderi</name>
    <dbReference type="NCBI Taxonomy" id="77519"/>
    <lineage>
        <taxon>Eukaryota</taxon>
        <taxon>Sar</taxon>
        <taxon>Alveolata</taxon>
        <taxon>Apicomplexa</taxon>
        <taxon>Aconoidasida</taxon>
        <taxon>Haemosporida</taxon>
        <taxon>Plasmodiidae</taxon>
        <taxon>Plasmodium</taxon>
        <taxon>Plasmodium (Plasmodium)</taxon>
    </lineage>
</organism>
<evidence type="ECO:0000313" key="2">
    <source>
        <dbReference type="EMBL" id="GAW84539.1"/>
    </source>
</evidence>
<dbReference type="EMBL" id="BDQF01000406">
    <property type="protein sequence ID" value="GAW84539.1"/>
    <property type="molecule type" value="Genomic_DNA"/>
</dbReference>
<evidence type="ECO:0000256" key="1">
    <source>
        <dbReference type="SAM" id="Phobius"/>
    </source>
</evidence>
<reference evidence="3" key="1">
    <citation type="submission" date="2017-04" db="EMBL/GenBank/DDBJ databases">
        <title>Plasmodium gonderi genome.</title>
        <authorList>
            <person name="Arisue N."/>
            <person name="Honma H."/>
            <person name="Kawai S."/>
            <person name="Tougan T."/>
            <person name="Tanabe K."/>
            <person name="Horii T."/>
        </authorList>
    </citation>
    <scope>NUCLEOTIDE SEQUENCE [LARGE SCALE GENOMIC DNA]</scope>
    <source>
        <strain evidence="3">ATCC 30045</strain>
    </source>
</reference>
<keyword evidence="1" id="KW-0472">Membrane</keyword>
<gene>
    <name evidence="2" type="ORF">PGO_003530</name>
</gene>
<comment type="caution">
    <text evidence="2">The sequence shown here is derived from an EMBL/GenBank/DDBJ whole genome shotgun (WGS) entry which is preliminary data.</text>
</comment>
<feature type="transmembrane region" description="Helical" evidence="1">
    <location>
        <begin position="219"/>
        <end position="240"/>
    </location>
</feature>
<evidence type="ECO:0000313" key="3">
    <source>
        <dbReference type="Proteomes" id="UP000195521"/>
    </source>
</evidence>
<dbReference type="Proteomes" id="UP000195521">
    <property type="component" value="Unassembled WGS sequence"/>
</dbReference>
<keyword evidence="1" id="KW-1133">Transmembrane helix</keyword>